<comment type="caution">
    <text evidence="1">The sequence shown here is derived from an EMBL/GenBank/DDBJ whole genome shotgun (WGS) entry which is preliminary data.</text>
</comment>
<evidence type="ECO:0000313" key="2">
    <source>
        <dbReference type="Proteomes" id="UP001189429"/>
    </source>
</evidence>
<accession>A0ABN9PNU1</accession>
<organism evidence="1 2">
    <name type="scientific">Prorocentrum cordatum</name>
    <dbReference type="NCBI Taxonomy" id="2364126"/>
    <lineage>
        <taxon>Eukaryota</taxon>
        <taxon>Sar</taxon>
        <taxon>Alveolata</taxon>
        <taxon>Dinophyceae</taxon>
        <taxon>Prorocentrales</taxon>
        <taxon>Prorocentraceae</taxon>
        <taxon>Prorocentrum</taxon>
    </lineage>
</organism>
<dbReference type="Proteomes" id="UP001189429">
    <property type="component" value="Unassembled WGS sequence"/>
</dbReference>
<sequence length="415" mass="46231">MAESCLLVSVQQGRGGVRWSLFEWLPQGKRLSSWADQARLTNDLKRVSCLSEVVTKLWAAQHVDGVDLNIAHMSAAWVSMARQKAQLTEEDQNSEDFDSLVEMTQSALTNPDSSWKHSVKRHHPRKIGQPVALVLWSVATLHGVWPKTRDMMPCLAYHMQSGAQSAHAQNVANALWAFGIMHTVDDGYGSVVTDLMRRALSLSAEMNSQQVSNMCWGLARRKRESHKFCSAMAGRLLSLSAVLSKKAIGFDLTQAACAFAVLNFRSDTFMEMVAGKLPELLDSRHVLPDWDLCAVHWAFDQLYPAQCHVSTFDGVWKGQGTIEGRRLIGDGGQVHLLQGNTDGTISWTLSTGESFTGKLVDNGTKIEWSDGDVWVRGDRPFAVFQEKLHQHVSQRSLAHRLTTVPVGPECWYFGR</sequence>
<reference evidence="1" key="1">
    <citation type="submission" date="2023-10" db="EMBL/GenBank/DDBJ databases">
        <authorList>
            <person name="Chen Y."/>
            <person name="Shah S."/>
            <person name="Dougan E. K."/>
            <person name="Thang M."/>
            <person name="Chan C."/>
        </authorList>
    </citation>
    <scope>NUCLEOTIDE SEQUENCE [LARGE SCALE GENOMIC DNA]</scope>
</reference>
<gene>
    <name evidence="1" type="ORF">PCOR1329_LOCUS2758</name>
</gene>
<protein>
    <submittedName>
        <fullName evidence="1">Uncharacterized protein</fullName>
    </submittedName>
</protein>
<evidence type="ECO:0000313" key="1">
    <source>
        <dbReference type="EMBL" id="CAK0792024.1"/>
    </source>
</evidence>
<proteinExistence type="predicted"/>
<dbReference type="EMBL" id="CAUYUJ010000698">
    <property type="protein sequence ID" value="CAK0792024.1"/>
    <property type="molecule type" value="Genomic_DNA"/>
</dbReference>
<name>A0ABN9PNU1_9DINO</name>
<keyword evidence="2" id="KW-1185">Reference proteome</keyword>